<comment type="caution">
    <text evidence="1">The sequence shown here is derived from an EMBL/GenBank/DDBJ whole genome shotgun (WGS) entry which is preliminary data.</text>
</comment>
<dbReference type="EMBL" id="VMNW02000087">
    <property type="protein sequence ID" value="KAA9152496.1"/>
    <property type="molecule type" value="Genomic_DNA"/>
</dbReference>
<protein>
    <submittedName>
        <fullName evidence="1">Uncharacterized protein</fullName>
    </submittedName>
</protein>
<dbReference type="NCBIfam" id="NF047719">
    <property type="entry name" value="SCO6745_fam_HTH"/>
    <property type="match status" value="1"/>
</dbReference>
<reference evidence="1" key="1">
    <citation type="submission" date="2019-09" db="EMBL/GenBank/DDBJ databases">
        <authorList>
            <person name="Teo W.F.A."/>
            <person name="Duangmal K."/>
        </authorList>
    </citation>
    <scope>NUCLEOTIDE SEQUENCE [LARGE SCALE GENOMIC DNA]</scope>
    <source>
        <strain evidence="1">K81G1</strain>
    </source>
</reference>
<dbReference type="InterPro" id="IPR054058">
    <property type="entry name" value="HTH_67"/>
</dbReference>
<organism evidence="1 2">
    <name type="scientific">Amycolatopsis acidicola</name>
    <dbReference type="NCBI Taxonomy" id="2596893"/>
    <lineage>
        <taxon>Bacteria</taxon>
        <taxon>Bacillati</taxon>
        <taxon>Actinomycetota</taxon>
        <taxon>Actinomycetes</taxon>
        <taxon>Pseudonocardiales</taxon>
        <taxon>Pseudonocardiaceae</taxon>
        <taxon>Amycolatopsis</taxon>
    </lineage>
</organism>
<name>A0A5N0UP01_9PSEU</name>
<sequence length="254" mass="27350">MAMASEIRPIVQVWGGKFMTSAELAEAEKAVGLPPRMLYFRGRSAVLGDLPPAVAAELFGIFPHWLFALVLPAAVNAVSVKDAVVAYTDALARWSGTHLAGLEDPERLAALLQQVLAGADASGLALFAGWRAVDVPAEPLARVGHSLMVLREFRGGVHFAALRANAVTVPEAVVADPEGGYERLLRTAWQPAEAEALVARARARSDLDERWRRAEAMTDEVVTELLDATLTPEEQSDLLSSLRDLDAIAKAHEE</sequence>
<dbReference type="OrthoDB" id="3820010at2"/>
<dbReference type="RefSeq" id="WP_144753108.1">
    <property type="nucleotide sequence ID" value="NZ_VMNW02000087.1"/>
</dbReference>
<proteinExistence type="predicted"/>
<accession>A0A5N0UP01</accession>
<gene>
    <name evidence="1" type="ORF">FPZ12_036895</name>
</gene>
<keyword evidence="2" id="KW-1185">Reference proteome</keyword>
<evidence type="ECO:0000313" key="1">
    <source>
        <dbReference type="EMBL" id="KAA9152496.1"/>
    </source>
</evidence>
<evidence type="ECO:0000313" key="2">
    <source>
        <dbReference type="Proteomes" id="UP000319769"/>
    </source>
</evidence>
<dbReference type="Pfam" id="PF21863">
    <property type="entry name" value="HTH_67"/>
    <property type="match status" value="1"/>
</dbReference>
<dbReference type="AlphaFoldDB" id="A0A5N0UP01"/>
<dbReference type="Proteomes" id="UP000319769">
    <property type="component" value="Unassembled WGS sequence"/>
</dbReference>